<protein>
    <submittedName>
        <fullName evidence="3">Class I SAM-dependent methyltransferase</fullName>
        <ecNumber evidence="3">2.1.1.-</ecNumber>
    </submittedName>
</protein>
<dbReference type="Gene3D" id="6.10.250.3100">
    <property type="match status" value="1"/>
</dbReference>
<dbReference type="InterPro" id="IPR013691">
    <property type="entry name" value="MeTrfase_14"/>
</dbReference>
<keyword evidence="3" id="KW-0808">Transferase</keyword>
<sequence length="411" mass="44865">MTTRPCRFCQAPVDQPFVDLGSTPLANSYLTEEQLDQPEPSYPLRAFVCGECWLVQADSFVPPEHIFSDYAYFSSYSDSWVEHARRFTVMARERFGLGEQSQVIEVASNDGYLLKHFVKAGVPVLGIEPAANVAEVAREAGVPTEARFFGLETARDLVARGLAADLVVGNNVLAHVPDINDFVGGLTAVLKPEGIVSVEFPHLLRLIDGVQFDTVYHEHFYYLSLLAVERVFAAHGLRVFDVEELPTHGGSLRLLACREASKTHPACPGLAKVRADEAAAGLDQLTTYAAFQSRVAPVREGLQRFLNDAAREGKTVAAYGAAAKGNTLLNFCGVTSGQIAYVVDRSPAKQGRHLPGSRIPVLPPETLAETRPDYVLILPWNIRDEVMASMDEVRSWGGKFVVAVPELAVLG</sequence>
<gene>
    <name evidence="3" type="ORF">ABDJ38_11915</name>
</gene>
<evidence type="ECO:0000313" key="3">
    <source>
        <dbReference type="EMBL" id="MEN7537878.1"/>
    </source>
</evidence>
<reference evidence="3 4" key="1">
    <citation type="submission" date="2024-05" db="EMBL/GenBank/DDBJ databases">
        <authorList>
            <person name="Park S."/>
        </authorList>
    </citation>
    <scope>NUCLEOTIDE SEQUENCE [LARGE SCALE GENOMIC DNA]</scope>
    <source>
        <strain evidence="3 4">DGU5</strain>
    </source>
</reference>
<organism evidence="3 4">
    <name type="scientific">Aurantiacibacter flavus</name>
    <dbReference type="NCBI Taxonomy" id="3145232"/>
    <lineage>
        <taxon>Bacteria</taxon>
        <taxon>Pseudomonadati</taxon>
        <taxon>Pseudomonadota</taxon>
        <taxon>Alphaproteobacteria</taxon>
        <taxon>Sphingomonadales</taxon>
        <taxon>Erythrobacteraceae</taxon>
        <taxon>Aurantiacibacter</taxon>
    </lineage>
</organism>
<dbReference type="Gene3D" id="3.40.50.150">
    <property type="entry name" value="Vaccinia Virus protein VP39"/>
    <property type="match status" value="1"/>
</dbReference>
<dbReference type="Pfam" id="PF13489">
    <property type="entry name" value="Methyltransf_23"/>
    <property type="match status" value="1"/>
</dbReference>
<dbReference type="Gene3D" id="3.40.50.720">
    <property type="entry name" value="NAD(P)-binding Rossmann-like Domain"/>
    <property type="match status" value="1"/>
</dbReference>
<proteinExistence type="predicted"/>
<dbReference type="Gene3D" id="6.20.50.110">
    <property type="entry name" value="Methyltransferase, zinc-binding domain"/>
    <property type="match status" value="1"/>
</dbReference>
<dbReference type="Proteomes" id="UP001484535">
    <property type="component" value="Unassembled WGS sequence"/>
</dbReference>
<dbReference type="EC" id="2.1.1.-" evidence="3"/>
<feature type="domain" description="Methyltransferase putative zinc binding" evidence="1">
    <location>
        <begin position="6"/>
        <end position="67"/>
    </location>
</feature>
<feature type="domain" description="C-methyltransferase" evidence="2">
    <location>
        <begin position="246"/>
        <end position="405"/>
    </location>
</feature>
<evidence type="ECO:0000259" key="1">
    <source>
        <dbReference type="Pfam" id="PF08421"/>
    </source>
</evidence>
<dbReference type="InterPro" id="IPR038576">
    <property type="entry name" value="Methyltransf_Zn-bd_dom_put_sf"/>
</dbReference>
<accession>A0ABV0CYE5</accession>
<evidence type="ECO:0000313" key="4">
    <source>
        <dbReference type="Proteomes" id="UP001484535"/>
    </source>
</evidence>
<evidence type="ECO:0000259" key="2">
    <source>
        <dbReference type="Pfam" id="PF08484"/>
    </source>
</evidence>
<dbReference type="RefSeq" id="WP_346785338.1">
    <property type="nucleotide sequence ID" value="NZ_JBDLBR010000004.1"/>
</dbReference>
<dbReference type="InterPro" id="IPR013630">
    <property type="entry name" value="Methyltransf_Zn-bd_dom_put"/>
</dbReference>
<dbReference type="EMBL" id="JBDLBR010000004">
    <property type="protein sequence ID" value="MEN7537878.1"/>
    <property type="molecule type" value="Genomic_DNA"/>
</dbReference>
<keyword evidence="4" id="KW-1185">Reference proteome</keyword>
<dbReference type="PANTHER" id="PTHR43861">
    <property type="entry name" value="TRANS-ACONITATE 2-METHYLTRANSFERASE-RELATED"/>
    <property type="match status" value="1"/>
</dbReference>
<name>A0ABV0CYE5_9SPHN</name>
<dbReference type="GO" id="GO:0008168">
    <property type="term" value="F:methyltransferase activity"/>
    <property type="evidence" value="ECO:0007669"/>
    <property type="project" value="UniProtKB-KW"/>
</dbReference>
<dbReference type="Pfam" id="PF08421">
    <property type="entry name" value="Methyltransf_13"/>
    <property type="match status" value="1"/>
</dbReference>
<dbReference type="GO" id="GO:0032259">
    <property type="term" value="P:methylation"/>
    <property type="evidence" value="ECO:0007669"/>
    <property type="project" value="UniProtKB-KW"/>
</dbReference>
<comment type="caution">
    <text evidence="3">The sequence shown here is derived from an EMBL/GenBank/DDBJ whole genome shotgun (WGS) entry which is preliminary data.</text>
</comment>
<dbReference type="Pfam" id="PF08484">
    <property type="entry name" value="Methyltransf_14"/>
    <property type="match status" value="1"/>
</dbReference>
<dbReference type="SUPFAM" id="SSF53335">
    <property type="entry name" value="S-adenosyl-L-methionine-dependent methyltransferases"/>
    <property type="match status" value="1"/>
</dbReference>
<dbReference type="InterPro" id="IPR029063">
    <property type="entry name" value="SAM-dependent_MTases_sf"/>
</dbReference>
<dbReference type="PANTHER" id="PTHR43861:SF5">
    <property type="entry name" value="BLL5978 PROTEIN"/>
    <property type="match status" value="1"/>
</dbReference>
<keyword evidence="3" id="KW-0489">Methyltransferase</keyword>